<dbReference type="AlphaFoldDB" id="A0AAD9B3L9"/>
<name>A0AAD9B3L9_DISEL</name>
<dbReference type="EMBL" id="JASDAP010000136">
    <property type="protein sequence ID" value="KAK1875413.1"/>
    <property type="molecule type" value="Genomic_DNA"/>
</dbReference>
<gene>
    <name evidence="2" type="ORF">KUDE01_031883</name>
</gene>
<reference evidence="2" key="1">
    <citation type="submission" date="2023-04" db="EMBL/GenBank/DDBJ databases">
        <title>Chromosome-level genome of Chaenocephalus aceratus.</title>
        <authorList>
            <person name="Park H."/>
        </authorList>
    </citation>
    <scope>NUCLEOTIDE SEQUENCE</scope>
    <source>
        <strain evidence="2">DE</strain>
        <tissue evidence="2">Muscle</tissue>
    </source>
</reference>
<dbReference type="Proteomes" id="UP001228049">
    <property type="component" value="Unassembled WGS sequence"/>
</dbReference>
<evidence type="ECO:0000256" key="1">
    <source>
        <dbReference type="SAM" id="MobiDB-lite"/>
    </source>
</evidence>
<keyword evidence="3" id="KW-1185">Reference proteome</keyword>
<evidence type="ECO:0000313" key="3">
    <source>
        <dbReference type="Proteomes" id="UP001228049"/>
    </source>
</evidence>
<accession>A0AAD9B3L9</accession>
<protein>
    <submittedName>
        <fullName evidence="2">Collagen alpha-3(V) chain</fullName>
    </submittedName>
</protein>
<feature type="compositionally biased region" description="Pro residues" evidence="1">
    <location>
        <begin position="16"/>
        <end position="27"/>
    </location>
</feature>
<keyword evidence="2" id="KW-0176">Collagen</keyword>
<proteinExistence type="predicted"/>
<sequence length="92" mass="9303">MGSAGEPGPRGLLGPVGPPGPPGPPGQPGLQGVPIRAQSIPMGPVSLQDEAVAPTLWAPGCPSEWAHYRVQATCESSSASLLIINDVENRNG</sequence>
<comment type="caution">
    <text evidence="2">The sequence shown here is derived from an EMBL/GenBank/DDBJ whole genome shotgun (WGS) entry which is preliminary data.</text>
</comment>
<evidence type="ECO:0000313" key="2">
    <source>
        <dbReference type="EMBL" id="KAK1875413.1"/>
    </source>
</evidence>
<dbReference type="GO" id="GO:0005581">
    <property type="term" value="C:collagen trimer"/>
    <property type="evidence" value="ECO:0007669"/>
    <property type="project" value="UniProtKB-KW"/>
</dbReference>
<organism evidence="2 3">
    <name type="scientific">Dissostichus eleginoides</name>
    <name type="common">Patagonian toothfish</name>
    <name type="synonym">Dissostichus amissus</name>
    <dbReference type="NCBI Taxonomy" id="100907"/>
    <lineage>
        <taxon>Eukaryota</taxon>
        <taxon>Metazoa</taxon>
        <taxon>Chordata</taxon>
        <taxon>Craniata</taxon>
        <taxon>Vertebrata</taxon>
        <taxon>Euteleostomi</taxon>
        <taxon>Actinopterygii</taxon>
        <taxon>Neopterygii</taxon>
        <taxon>Teleostei</taxon>
        <taxon>Neoteleostei</taxon>
        <taxon>Acanthomorphata</taxon>
        <taxon>Eupercaria</taxon>
        <taxon>Perciformes</taxon>
        <taxon>Notothenioidei</taxon>
        <taxon>Nototheniidae</taxon>
        <taxon>Dissostichus</taxon>
    </lineage>
</organism>
<dbReference type="Gene3D" id="1.20.5.320">
    <property type="entry name" value="6-Phosphogluconate Dehydrogenase, domain 3"/>
    <property type="match status" value="1"/>
</dbReference>
<feature type="region of interest" description="Disordered" evidence="1">
    <location>
        <begin position="1"/>
        <end position="39"/>
    </location>
</feature>